<dbReference type="Proteomes" id="UP000054018">
    <property type="component" value="Unassembled WGS sequence"/>
</dbReference>
<keyword evidence="2" id="KW-1185">Reference proteome</keyword>
<dbReference type="STRING" id="765257.A0A0C9Y5K3"/>
<dbReference type="EMBL" id="KN834099">
    <property type="protein sequence ID" value="KIK12281.1"/>
    <property type="molecule type" value="Genomic_DNA"/>
</dbReference>
<sequence length="60" mass="6753">MHVLGIPTTRSPEMPVTRERLEKACVMTRVAETFILIGNFEALSPPRSMSFLGVEQRYSA</sequence>
<reference evidence="1 2" key="1">
    <citation type="submission" date="2014-04" db="EMBL/GenBank/DDBJ databases">
        <authorList>
            <consortium name="DOE Joint Genome Institute"/>
            <person name="Kuo A."/>
            <person name="Kohler A."/>
            <person name="Costa M.D."/>
            <person name="Nagy L.G."/>
            <person name="Floudas D."/>
            <person name="Copeland A."/>
            <person name="Barry K.W."/>
            <person name="Cichocki N."/>
            <person name="Veneault-Fourrey C."/>
            <person name="LaButti K."/>
            <person name="Lindquist E.A."/>
            <person name="Lipzen A."/>
            <person name="Lundell T."/>
            <person name="Morin E."/>
            <person name="Murat C."/>
            <person name="Sun H."/>
            <person name="Tunlid A."/>
            <person name="Henrissat B."/>
            <person name="Grigoriev I.V."/>
            <person name="Hibbett D.S."/>
            <person name="Martin F."/>
            <person name="Nordberg H.P."/>
            <person name="Cantor M.N."/>
            <person name="Hua S.X."/>
        </authorList>
    </citation>
    <scope>NUCLEOTIDE SEQUENCE [LARGE SCALE GENOMIC DNA]</scope>
    <source>
        <strain evidence="1 2">441</strain>
    </source>
</reference>
<dbReference type="HOGENOM" id="CLU_2942687_0_0_1"/>
<proteinExistence type="predicted"/>
<protein>
    <submittedName>
        <fullName evidence="1">Uncharacterized protein</fullName>
    </submittedName>
</protein>
<accession>A0A0C9Y5K3</accession>
<gene>
    <name evidence="1" type="ORF">PISMIDRAFT_689621</name>
</gene>
<dbReference type="AlphaFoldDB" id="A0A0C9Y5K3"/>
<dbReference type="OrthoDB" id="2688040at2759"/>
<name>A0A0C9Y5K3_9AGAM</name>
<organism evidence="1 2">
    <name type="scientific">Pisolithus microcarpus 441</name>
    <dbReference type="NCBI Taxonomy" id="765257"/>
    <lineage>
        <taxon>Eukaryota</taxon>
        <taxon>Fungi</taxon>
        <taxon>Dikarya</taxon>
        <taxon>Basidiomycota</taxon>
        <taxon>Agaricomycotina</taxon>
        <taxon>Agaricomycetes</taxon>
        <taxon>Agaricomycetidae</taxon>
        <taxon>Boletales</taxon>
        <taxon>Sclerodermatineae</taxon>
        <taxon>Pisolithaceae</taxon>
        <taxon>Pisolithus</taxon>
    </lineage>
</organism>
<evidence type="ECO:0000313" key="1">
    <source>
        <dbReference type="EMBL" id="KIK12281.1"/>
    </source>
</evidence>
<evidence type="ECO:0000313" key="2">
    <source>
        <dbReference type="Proteomes" id="UP000054018"/>
    </source>
</evidence>
<reference evidence="2" key="2">
    <citation type="submission" date="2015-01" db="EMBL/GenBank/DDBJ databases">
        <title>Evolutionary Origins and Diversification of the Mycorrhizal Mutualists.</title>
        <authorList>
            <consortium name="DOE Joint Genome Institute"/>
            <consortium name="Mycorrhizal Genomics Consortium"/>
            <person name="Kohler A."/>
            <person name="Kuo A."/>
            <person name="Nagy L.G."/>
            <person name="Floudas D."/>
            <person name="Copeland A."/>
            <person name="Barry K.W."/>
            <person name="Cichocki N."/>
            <person name="Veneault-Fourrey C."/>
            <person name="LaButti K."/>
            <person name="Lindquist E.A."/>
            <person name="Lipzen A."/>
            <person name="Lundell T."/>
            <person name="Morin E."/>
            <person name="Murat C."/>
            <person name="Riley R."/>
            <person name="Ohm R."/>
            <person name="Sun H."/>
            <person name="Tunlid A."/>
            <person name="Henrissat B."/>
            <person name="Grigoriev I.V."/>
            <person name="Hibbett D.S."/>
            <person name="Martin F."/>
        </authorList>
    </citation>
    <scope>NUCLEOTIDE SEQUENCE [LARGE SCALE GENOMIC DNA]</scope>
    <source>
        <strain evidence="2">441</strain>
    </source>
</reference>